<dbReference type="Pfam" id="PF00015">
    <property type="entry name" value="MCPsignal"/>
    <property type="match status" value="1"/>
</dbReference>
<comment type="subcellular location">
    <subcellularLocation>
        <location evidence="1">Cell inner membrane</location>
        <topology evidence="1">Multi-pass membrane protein</topology>
    </subcellularLocation>
</comment>
<accession>A0A212KMR2</accession>
<feature type="domain" description="T-SNARE coiled-coil homology" evidence="8">
    <location>
        <begin position="572"/>
        <end position="634"/>
    </location>
</feature>
<dbReference type="Gene3D" id="1.10.287.950">
    <property type="entry name" value="Methyl-accepting chemotaxis protein"/>
    <property type="match status" value="1"/>
</dbReference>
<evidence type="ECO:0000256" key="6">
    <source>
        <dbReference type="SAM" id="Coils"/>
    </source>
</evidence>
<evidence type="ECO:0000256" key="2">
    <source>
        <dbReference type="ARBA" id="ARBA00022519"/>
    </source>
</evidence>
<dbReference type="PROSITE" id="PS50111">
    <property type="entry name" value="CHEMOTAXIS_TRANSDUC_2"/>
    <property type="match status" value="1"/>
</dbReference>
<dbReference type="Gene3D" id="1.10.8.500">
    <property type="entry name" value="HAMP domain in histidine kinase"/>
    <property type="match status" value="1"/>
</dbReference>
<dbReference type="PANTHER" id="PTHR32089">
    <property type="entry name" value="METHYL-ACCEPTING CHEMOTAXIS PROTEIN MCPB"/>
    <property type="match status" value="1"/>
</dbReference>
<feature type="domain" description="Methyl-accepting transducer" evidence="7">
    <location>
        <begin position="413"/>
        <end position="656"/>
    </location>
</feature>
<dbReference type="EMBL" id="FLUO01000003">
    <property type="protein sequence ID" value="SBW12959.1"/>
    <property type="molecule type" value="Genomic_DNA"/>
</dbReference>
<feature type="coiled-coil region" evidence="6">
    <location>
        <begin position="375"/>
        <end position="409"/>
    </location>
</feature>
<keyword evidence="6" id="KW-0175">Coiled coil</keyword>
<dbReference type="PROSITE" id="PS50885">
    <property type="entry name" value="HAMP"/>
    <property type="match status" value="1"/>
</dbReference>
<protein>
    <submittedName>
        <fullName evidence="10">Putative Methyl-accepting chemotaxis sensory transducer</fullName>
    </submittedName>
</protein>
<dbReference type="InterPro" id="IPR004089">
    <property type="entry name" value="MCPsignal_dom"/>
</dbReference>
<reference evidence="10" key="1">
    <citation type="submission" date="2016-04" db="EMBL/GenBank/DDBJ databases">
        <authorList>
            <person name="Evans L.H."/>
            <person name="Alamgir A."/>
            <person name="Owens N."/>
            <person name="Weber N.D."/>
            <person name="Virtaneva K."/>
            <person name="Barbian K."/>
            <person name="Babar A."/>
            <person name="Rosenke K."/>
        </authorList>
    </citation>
    <scope>NUCLEOTIDE SEQUENCE</scope>
    <source>
        <strain evidence="10">86</strain>
    </source>
</reference>
<comment type="similarity">
    <text evidence="4">Belongs to the methyl-accepting chemotaxis (MCP) protein family.</text>
</comment>
<dbReference type="GO" id="GO:0007165">
    <property type="term" value="P:signal transduction"/>
    <property type="evidence" value="ECO:0007669"/>
    <property type="project" value="UniProtKB-KW"/>
</dbReference>
<dbReference type="PROSITE" id="PS50192">
    <property type="entry name" value="T_SNARE"/>
    <property type="match status" value="1"/>
</dbReference>
<evidence type="ECO:0000259" key="9">
    <source>
        <dbReference type="PROSITE" id="PS50885"/>
    </source>
</evidence>
<evidence type="ECO:0000256" key="5">
    <source>
        <dbReference type="PROSITE-ProRule" id="PRU00284"/>
    </source>
</evidence>
<feature type="domain" description="HAMP" evidence="9">
    <location>
        <begin position="326"/>
        <end position="379"/>
    </location>
</feature>
<dbReference type="AlphaFoldDB" id="A0A212KMR2"/>
<evidence type="ECO:0000256" key="3">
    <source>
        <dbReference type="ARBA" id="ARBA00023224"/>
    </source>
</evidence>
<dbReference type="SUPFAM" id="SSF58104">
    <property type="entry name" value="Methyl-accepting chemotaxis protein (MCP) signaling domain"/>
    <property type="match status" value="1"/>
</dbReference>
<evidence type="ECO:0000313" key="10">
    <source>
        <dbReference type="EMBL" id="SBW12959.1"/>
    </source>
</evidence>
<dbReference type="GO" id="GO:0005886">
    <property type="term" value="C:plasma membrane"/>
    <property type="evidence" value="ECO:0007669"/>
    <property type="project" value="UniProtKB-SubCell"/>
</dbReference>
<keyword evidence="2" id="KW-0997">Cell inner membrane</keyword>
<dbReference type="InterPro" id="IPR000727">
    <property type="entry name" value="T_SNARE_dom"/>
</dbReference>
<name>A0A212KMR2_9PROT</name>
<dbReference type="SMART" id="SM00283">
    <property type="entry name" value="MA"/>
    <property type="match status" value="1"/>
</dbReference>
<evidence type="ECO:0000259" key="8">
    <source>
        <dbReference type="PROSITE" id="PS50192"/>
    </source>
</evidence>
<evidence type="ECO:0000259" key="7">
    <source>
        <dbReference type="PROSITE" id="PS50111"/>
    </source>
</evidence>
<keyword evidence="3 5" id="KW-0807">Transducer</keyword>
<dbReference type="InterPro" id="IPR003660">
    <property type="entry name" value="HAMP_dom"/>
</dbReference>
<keyword evidence="2" id="KW-1003">Cell membrane</keyword>
<dbReference type="SMART" id="SM00304">
    <property type="entry name" value="HAMP"/>
    <property type="match status" value="1"/>
</dbReference>
<evidence type="ECO:0000256" key="1">
    <source>
        <dbReference type="ARBA" id="ARBA00004429"/>
    </source>
</evidence>
<keyword evidence="2" id="KW-0472">Membrane</keyword>
<organism evidence="10">
    <name type="scientific">uncultured Alphaproteobacteria bacterium</name>
    <dbReference type="NCBI Taxonomy" id="91750"/>
    <lineage>
        <taxon>Bacteria</taxon>
        <taxon>Pseudomonadati</taxon>
        <taxon>Pseudomonadota</taxon>
        <taxon>Alphaproteobacteria</taxon>
        <taxon>environmental samples</taxon>
    </lineage>
</organism>
<sequence>MGFLRNLRMPVKLYGSAALIIALLAGMAAVSWSAFDKIGQAFRSVQMATQISQIAQNAQFQIGAAALANLGASKAQTEDALLGFEQNTMAKRVTAIGQLRKAISITTDADEAERKMLSSVLEKVEKYGELTNQGIEIRRAYIEEMQNLFGIAPKLASTMQFAVRQAIANQPDLVQTLLIANDNLVSARIFMLRYIVTSDPEDAKRHQTALRVTQASVNGAAGLVPSGSEFEPVLKALIESANNFDASAQMVMGLAERSSDIWEKEAPELRAELDRTAAAAVGQAIRTSETTVAEAVRAITESSTLLASGAALVFALQIILNVLTVRMVARPIVRITGVMESLAQGEKDTEVPYREQTDEVGGIARAVQVFKDNALRLDAMAAEQAEAERRAAEEKRVAMQELADAMEASVKGIAQSVASAAGQMRETASALTGIAEETTSQATSVAAATEQASNNVETVASAAEQLAASIAEIGRQVATAADVAADAVTQTERTNGLVTALADAASRIGEVVGLITDIASQTNLLALNATIEAARAGEMGKGFAVVAGEVKSLATQTAKATEDIGRQIGEVQSSTGEAVDAIQEISTIIARISGIQATIASAVEEQTAATAEIARNVEQAAAGTREVSSHITEVTDAAGRAGAGASELLAAAGELAQQSERLDSEVEDFIARIRAA</sequence>
<dbReference type="PANTHER" id="PTHR32089:SF112">
    <property type="entry name" value="LYSOZYME-LIKE PROTEIN-RELATED"/>
    <property type="match status" value="1"/>
</dbReference>
<evidence type="ECO:0000256" key="4">
    <source>
        <dbReference type="ARBA" id="ARBA00029447"/>
    </source>
</evidence>
<gene>
    <name evidence="10" type="ORF">KL86APRO_30450</name>
</gene>
<dbReference type="Pfam" id="PF00672">
    <property type="entry name" value="HAMP"/>
    <property type="match status" value="1"/>
</dbReference>
<proteinExistence type="inferred from homology"/>